<dbReference type="Gene3D" id="1.10.10.60">
    <property type="entry name" value="Homeodomain-like"/>
    <property type="match status" value="2"/>
</dbReference>
<comment type="caution">
    <text evidence="5">The sequence shown here is derived from an EMBL/GenBank/DDBJ whole genome shotgun (WGS) entry which is preliminary data.</text>
</comment>
<organism evidence="5 6">
    <name type="scientific">Volucribacter amazonae</name>
    <dbReference type="NCBI Taxonomy" id="256731"/>
    <lineage>
        <taxon>Bacteria</taxon>
        <taxon>Pseudomonadati</taxon>
        <taxon>Pseudomonadota</taxon>
        <taxon>Gammaproteobacteria</taxon>
        <taxon>Pasteurellales</taxon>
        <taxon>Pasteurellaceae</taxon>
        <taxon>Volucribacter</taxon>
    </lineage>
</organism>
<evidence type="ECO:0000259" key="4">
    <source>
        <dbReference type="PROSITE" id="PS01124"/>
    </source>
</evidence>
<name>A0A9X4PJ28_9PAST</name>
<feature type="domain" description="HTH araC/xylS-type" evidence="4">
    <location>
        <begin position="200"/>
        <end position="298"/>
    </location>
</feature>
<dbReference type="NCBIfam" id="NF007693">
    <property type="entry name" value="PRK10371.1"/>
    <property type="match status" value="1"/>
</dbReference>
<keyword evidence="3" id="KW-0804">Transcription</keyword>
<evidence type="ECO:0000256" key="1">
    <source>
        <dbReference type="ARBA" id="ARBA00023015"/>
    </source>
</evidence>
<sequence>MLRKMMLKKKTRTENVSAEQISPLSLYAESLPLHIDLQQPPEAMPAYHWHGQIEINIPFDDKVEYIFNGHNIELKANHITLFWATIPHRLVERYRCQNMAVLDIPIQQFLAWTLPKEFINQITYGQVIQSKQANLVSLFEIKRWLVELKLPQMSRHQLVCDEVQLMVRRMALDGWQTLLNNKTLCLNTTGASRHTQHYVNVMLSYIAKHYNQSLTVEQVASAVGLNANYAMSLFQAVMKLTIKQYITSMRINHAKALLSDTERSISDISSTAGFSSLSRFYDNFQKMVGISPKQYRKLIRSNERWSVNGIKPTQFNEKGASDGHHLLSHYAKEID</sequence>
<dbReference type="GO" id="GO:0043565">
    <property type="term" value="F:sequence-specific DNA binding"/>
    <property type="evidence" value="ECO:0007669"/>
    <property type="project" value="InterPro"/>
</dbReference>
<dbReference type="AlphaFoldDB" id="A0A9X4PJ28"/>
<dbReference type="EMBL" id="LWID01000001">
    <property type="protein sequence ID" value="MDG6896305.1"/>
    <property type="molecule type" value="Genomic_DNA"/>
</dbReference>
<dbReference type="PRINTS" id="PR00032">
    <property type="entry name" value="HTHARAC"/>
</dbReference>
<dbReference type="SMART" id="SM00342">
    <property type="entry name" value="HTH_ARAC"/>
    <property type="match status" value="1"/>
</dbReference>
<protein>
    <submittedName>
        <fullName evidence="5">Transcriptional regulator</fullName>
    </submittedName>
</protein>
<evidence type="ECO:0000256" key="2">
    <source>
        <dbReference type="ARBA" id="ARBA00023125"/>
    </source>
</evidence>
<keyword evidence="1" id="KW-0805">Transcription regulation</keyword>
<reference evidence="5" key="1">
    <citation type="submission" date="2016-03" db="EMBL/GenBank/DDBJ databases">
        <title>Co-evolution between Pasteurellaceae and their hosts.</title>
        <authorList>
            <person name="Hansen M.J."/>
            <person name="Bojesen A.M."/>
            <person name="Planet P."/>
        </authorList>
    </citation>
    <scope>NUCLEOTIDE SEQUENCE</scope>
    <source>
        <strain evidence="5">146/S8/89</strain>
    </source>
</reference>
<dbReference type="PROSITE" id="PS01124">
    <property type="entry name" value="HTH_ARAC_FAMILY_2"/>
    <property type="match status" value="1"/>
</dbReference>
<dbReference type="Proteomes" id="UP001155500">
    <property type="component" value="Unassembled WGS sequence"/>
</dbReference>
<dbReference type="PANTHER" id="PTHR43280">
    <property type="entry name" value="ARAC-FAMILY TRANSCRIPTIONAL REGULATOR"/>
    <property type="match status" value="1"/>
</dbReference>
<dbReference type="PROSITE" id="PS00041">
    <property type="entry name" value="HTH_ARAC_FAMILY_1"/>
    <property type="match status" value="1"/>
</dbReference>
<dbReference type="SUPFAM" id="SSF46689">
    <property type="entry name" value="Homeodomain-like"/>
    <property type="match status" value="2"/>
</dbReference>
<dbReference type="PANTHER" id="PTHR43280:SF14">
    <property type="entry name" value="MELIBIOSE OPERON REGULATORY PROTEIN"/>
    <property type="match status" value="1"/>
</dbReference>
<dbReference type="Pfam" id="PF12833">
    <property type="entry name" value="HTH_18"/>
    <property type="match status" value="1"/>
</dbReference>
<dbReference type="InterPro" id="IPR009057">
    <property type="entry name" value="Homeodomain-like_sf"/>
</dbReference>
<proteinExistence type="predicted"/>
<evidence type="ECO:0000313" key="5">
    <source>
        <dbReference type="EMBL" id="MDG6896305.1"/>
    </source>
</evidence>
<keyword evidence="6" id="KW-1185">Reference proteome</keyword>
<keyword evidence="2" id="KW-0238">DNA-binding</keyword>
<dbReference type="InterPro" id="IPR020449">
    <property type="entry name" value="Tscrpt_reg_AraC-type_HTH"/>
</dbReference>
<gene>
    <name evidence="5" type="ORF">A6A20_11925</name>
</gene>
<dbReference type="GO" id="GO:0003700">
    <property type="term" value="F:DNA-binding transcription factor activity"/>
    <property type="evidence" value="ECO:0007669"/>
    <property type="project" value="InterPro"/>
</dbReference>
<evidence type="ECO:0000256" key="3">
    <source>
        <dbReference type="ARBA" id="ARBA00023163"/>
    </source>
</evidence>
<dbReference type="InterPro" id="IPR018062">
    <property type="entry name" value="HTH_AraC-typ_CS"/>
</dbReference>
<accession>A0A9X4PJ28</accession>
<dbReference type="InterPro" id="IPR018060">
    <property type="entry name" value="HTH_AraC"/>
</dbReference>
<evidence type="ECO:0000313" key="6">
    <source>
        <dbReference type="Proteomes" id="UP001155500"/>
    </source>
</evidence>